<keyword evidence="10" id="KW-1185">Reference proteome</keyword>
<dbReference type="GO" id="GO:0005886">
    <property type="term" value="C:plasma membrane"/>
    <property type="evidence" value="ECO:0007669"/>
    <property type="project" value="UniProtKB-SubCell"/>
</dbReference>
<evidence type="ECO:0000256" key="1">
    <source>
        <dbReference type="ARBA" id="ARBA00004651"/>
    </source>
</evidence>
<dbReference type="InterPro" id="IPR005115">
    <property type="entry name" value="Gly_transporter"/>
</dbReference>
<dbReference type="EMBL" id="SJPO01000001">
    <property type="protein sequence ID" value="TWT85352.1"/>
    <property type="molecule type" value="Genomic_DNA"/>
</dbReference>
<comment type="subcellular location">
    <subcellularLocation>
        <location evidence="1">Cell membrane</location>
        <topology evidence="1">Multi-pass membrane protein</topology>
    </subcellularLocation>
</comment>
<organism evidence="9 10">
    <name type="scientific">Posidoniimonas polymericola</name>
    <dbReference type="NCBI Taxonomy" id="2528002"/>
    <lineage>
        <taxon>Bacteria</taxon>
        <taxon>Pseudomonadati</taxon>
        <taxon>Planctomycetota</taxon>
        <taxon>Planctomycetia</taxon>
        <taxon>Pirellulales</taxon>
        <taxon>Lacipirellulaceae</taxon>
        <taxon>Posidoniimonas</taxon>
    </lineage>
</organism>
<dbReference type="PANTHER" id="PTHR30506:SF3">
    <property type="entry name" value="UPF0126 INNER MEMBRANE PROTEIN YADS-RELATED"/>
    <property type="match status" value="1"/>
</dbReference>
<evidence type="ECO:0000256" key="3">
    <source>
        <dbReference type="ARBA" id="ARBA00022475"/>
    </source>
</evidence>
<evidence type="ECO:0000313" key="9">
    <source>
        <dbReference type="EMBL" id="TWT85352.1"/>
    </source>
</evidence>
<name>A0A5C5ZDE8_9BACT</name>
<feature type="transmembrane region" description="Helical" evidence="7">
    <location>
        <begin position="55"/>
        <end position="77"/>
    </location>
</feature>
<keyword evidence="5 7" id="KW-1133">Transmembrane helix</keyword>
<evidence type="ECO:0000313" key="10">
    <source>
        <dbReference type="Proteomes" id="UP000318478"/>
    </source>
</evidence>
<feature type="transmembrane region" description="Helical" evidence="7">
    <location>
        <begin position="29"/>
        <end position="49"/>
    </location>
</feature>
<feature type="transmembrane region" description="Helical" evidence="7">
    <location>
        <begin position="6"/>
        <end position="22"/>
    </location>
</feature>
<feature type="domain" description="Glycine transporter" evidence="8">
    <location>
        <begin position="90"/>
        <end position="164"/>
    </location>
</feature>
<evidence type="ECO:0000259" key="8">
    <source>
        <dbReference type="Pfam" id="PF03458"/>
    </source>
</evidence>
<keyword evidence="4 7" id="KW-0812">Transmembrane</keyword>
<evidence type="ECO:0000256" key="2">
    <source>
        <dbReference type="ARBA" id="ARBA00008193"/>
    </source>
</evidence>
<dbReference type="Pfam" id="PF03458">
    <property type="entry name" value="Gly_transporter"/>
    <property type="match status" value="2"/>
</dbReference>
<dbReference type="Proteomes" id="UP000318478">
    <property type="component" value="Unassembled WGS sequence"/>
</dbReference>
<keyword evidence="3" id="KW-1003">Cell membrane</keyword>
<sequence length="213" mass="22723">MLQIVEFLAVVFSALYGVLLARRLKLDFVGVYSVAFMVAFGGGTLRDLFLDRHPLFWIAAPHYPVIVFAMAVAAFFLPKLPEQTERSLNIPDAIGLAFFSIAGAGAALAEGAPLFIAAMMGAVTGTFGGVMADTICNRIPSIFRPSTPMYATCSFTGALLYAGLKQFPAANGFAAPIGVTLIIAFRLAALRYDWKLPAYSDGVEDEASEPADP</sequence>
<dbReference type="AlphaFoldDB" id="A0A5C5ZDE8"/>
<comment type="caution">
    <text evidence="9">The sequence shown here is derived from an EMBL/GenBank/DDBJ whole genome shotgun (WGS) entry which is preliminary data.</text>
</comment>
<evidence type="ECO:0000256" key="4">
    <source>
        <dbReference type="ARBA" id="ARBA00022692"/>
    </source>
</evidence>
<dbReference type="OrthoDB" id="9791874at2"/>
<gene>
    <name evidence="9" type="ORF">Pla123a_01590</name>
</gene>
<accession>A0A5C5ZDE8</accession>
<evidence type="ECO:0000256" key="5">
    <source>
        <dbReference type="ARBA" id="ARBA00022989"/>
    </source>
</evidence>
<evidence type="ECO:0000256" key="6">
    <source>
        <dbReference type="ARBA" id="ARBA00023136"/>
    </source>
</evidence>
<reference evidence="9 10" key="1">
    <citation type="submission" date="2019-02" db="EMBL/GenBank/DDBJ databases">
        <title>Deep-cultivation of Planctomycetes and their phenomic and genomic characterization uncovers novel biology.</title>
        <authorList>
            <person name="Wiegand S."/>
            <person name="Jogler M."/>
            <person name="Boedeker C."/>
            <person name="Pinto D."/>
            <person name="Vollmers J."/>
            <person name="Rivas-Marin E."/>
            <person name="Kohn T."/>
            <person name="Peeters S.H."/>
            <person name="Heuer A."/>
            <person name="Rast P."/>
            <person name="Oberbeckmann S."/>
            <person name="Bunk B."/>
            <person name="Jeske O."/>
            <person name="Meyerdierks A."/>
            <person name="Storesund J.E."/>
            <person name="Kallscheuer N."/>
            <person name="Luecker S."/>
            <person name="Lage O.M."/>
            <person name="Pohl T."/>
            <person name="Merkel B.J."/>
            <person name="Hornburger P."/>
            <person name="Mueller R.-W."/>
            <person name="Bruemmer F."/>
            <person name="Labrenz M."/>
            <person name="Spormann A.M."/>
            <person name="Op Den Camp H."/>
            <person name="Overmann J."/>
            <person name="Amann R."/>
            <person name="Jetten M.S.M."/>
            <person name="Mascher T."/>
            <person name="Medema M.H."/>
            <person name="Devos D.P."/>
            <person name="Kaster A.-K."/>
            <person name="Ovreas L."/>
            <person name="Rohde M."/>
            <person name="Galperin M.Y."/>
            <person name="Jogler C."/>
        </authorList>
    </citation>
    <scope>NUCLEOTIDE SEQUENCE [LARGE SCALE GENOMIC DNA]</scope>
    <source>
        <strain evidence="9 10">Pla123a</strain>
    </source>
</reference>
<evidence type="ECO:0000256" key="7">
    <source>
        <dbReference type="SAM" id="Phobius"/>
    </source>
</evidence>
<protein>
    <recommendedName>
        <fullName evidence="8">Glycine transporter domain-containing protein</fullName>
    </recommendedName>
</protein>
<feature type="domain" description="Glycine transporter" evidence="8">
    <location>
        <begin position="4"/>
        <end position="77"/>
    </location>
</feature>
<feature type="transmembrane region" description="Helical" evidence="7">
    <location>
        <begin position="170"/>
        <end position="189"/>
    </location>
</feature>
<keyword evidence="6 7" id="KW-0472">Membrane</keyword>
<dbReference type="PANTHER" id="PTHR30506">
    <property type="entry name" value="INNER MEMBRANE PROTEIN"/>
    <property type="match status" value="1"/>
</dbReference>
<dbReference type="RefSeq" id="WP_146583621.1">
    <property type="nucleotide sequence ID" value="NZ_SJPO01000001.1"/>
</dbReference>
<proteinExistence type="inferred from homology"/>
<comment type="similarity">
    <text evidence="2">Belongs to the UPF0126 family.</text>
</comment>